<dbReference type="PANTHER" id="PTHR10250:SF26">
    <property type="entry name" value="GLUTATHIONE S-TRANSFERASE 3, MITOCHONDRIAL"/>
    <property type="match status" value="1"/>
</dbReference>
<comment type="caution">
    <text evidence="6">The sequence shown here is derived from an EMBL/GenBank/DDBJ whole genome shotgun (WGS) entry which is preliminary data.</text>
</comment>
<feature type="transmembrane region" description="Helical" evidence="5">
    <location>
        <begin position="12"/>
        <end position="31"/>
    </location>
</feature>
<evidence type="ECO:0000313" key="7">
    <source>
        <dbReference type="Proteomes" id="UP001303647"/>
    </source>
</evidence>
<evidence type="ECO:0000256" key="3">
    <source>
        <dbReference type="ARBA" id="ARBA00022989"/>
    </source>
</evidence>
<dbReference type="GO" id="GO:0016020">
    <property type="term" value="C:membrane"/>
    <property type="evidence" value="ECO:0007669"/>
    <property type="project" value="UniProtKB-SubCell"/>
</dbReference>
<dbReference type="GO" id="GO:0004602">
    <property type="term" value="F:glutathione peroxidase activity"/>
    <property type="evidence" value="ECO:0007669"/>
    <property type="project" value="TreeGrafter"/>
</dbReference>
<dbReference type="GO" id="GO:0004364">
    <property type="term" value="F:glutathione transferase activity"/>
    <property type="evidence" value="ECO:0007669"/>
    <property type="project" value="TreeGrafter"/>
</dbReference>
<evidence type="ECO:0000256" key="1">
    <source>
        <dbReference type="ARBA" id="ARBA00004141"/>
    </source>
</evidence>
<dbReference type="EMBL" id="MU857615">
    <property type="protein sequence ID" value="KAK4250190.1"/>
    <property type="molecule type" value="Genomic_DNA"/>
</dbReference>
<gene>
    <name evidence="6" type="ORF">C7999DRAFT_11929</name>
</gene>
<keyword evidence="7" id="KW-1185">Reference proteome</keyword>
<sequence length="147" mass="15697">MSIVLPNEYGYVLLAASSTFVLNIVHGFLTATSRRKAAIKYPNAYASAEQAEKDPRAFTFNCAQRAHNNFTENLTPFLGALLISGLKYPTFAATLGGAWSVARLVFAIGYTSKGPDGRILGSSLATLINFVLVGTSAYTALGLARGW</sequence>
<dbReference type="Pfam" id="PF01124">
    <property type="entry name" value="MAPEG"/>
    <property type="match status" value="1"/>
</dbReference>
<evidence type="ECO:0008006" key="8">
    <source>
        <dbReference type="Google" id="ProtNLM"/>
    </source>
</evidence>
<dbReference type="AlphaFoldDB" id="A0AAN7HSN7"/>
<dbReference type="PANTHER" id="PTHR10250">
    <property type="entry name" value="MICROSOMAL GLUTATHIONE S-TRANSFERASE"/>
    <property type="match status" value="1"/>
</dbReference>
<dbReference type="GO" id="GO:0005635">
    <property type="term" value="C:nuclear envelope"/>
    <property type="evidence" value="ECO:0007669"/>
    <property type="project" value="TreeGrafter"/>
</dbReference>
<keyword evidence="3 5" id="KW-1133">Transmembrane helix</keyword>
<accession>A0AAN7HSN7</accession>
<protein>
    <recommendedName>
        <fullName evidence="8">Microsomal glutathione S-transferase 3</fullName>
    </recommendedName>
</protein>
<feature type="transmembrane region" description="Helical" evidence="5">
    <location>
        <begin position="124"/>
        <end position="144"/>
    </location>
</feature>
<comment type="subcellular location">
    <subcellularLocation>
        <location evidence="1">Membrane</location>
        <topology evidence="1">Multi-pass membrane protein</topology>
    </subcellularLocation>
</comment>
<organism evidence="6 7">
    <name type="scientific">Corynascus novoguineensis</name>
    <dbReference type="NCBI Taxonomy" id="1126955"/>
    <lineage>
        <taxon>Eukaryota</taxon>
        <taxon>Fungi</taxon>
        <taxon>Dikarya</taxon>
        <taxon>Ascomycota</taxon>
        <taxon>Pezizomycotina</taxon>
        <taxon>Sordariomycetes</taxon>
        <taxon>Sordariomycetidae</taxon>
        <taxon>Sordariales</taxon>
        <taxon>Chaetomiaceae</taxon>
        <taxon>Corynascus</taxon>
    </lineage>
</organism>
<reference evidence="6" key="1">
    <citation type="journal article" date="2023" name="Mol. Phylogenet. Evol.">
        <title>Genome-scale phylogeny and comparative genomics of the fungal order Sordariales.</title>
        <authorList>
            <person name="Hensen N."/>
            <person name="Bonometti L."/>
            <person name="Westerberg I."/>
            <person name="Brannstrom I.O."/>
            <person name="Guillou S."/>
            <person name="Cros-Aarteil S."/>
            <person name="Calhoun S."/>
            <person name="Haridas S."/>
            <person name="Kuo A."/>
            <person name="Mondo S."/>
            <person name="Pangilinan J."/>
            <person name="Riley R."/>
            <person name="LaButti K."/>
            <person name="Andreopoulos B."/>
            <person name="Lipzen A."/>
            <person name="Chen C."/>
            <person name="Yan M."/>
            <person name="Daum C."/>
            <person name="Ng V."/>
            <person name="Clum A."/>
            <person name="Steindorff A."/>
            <person name="Ohm R.A."/>
            <person name="Martin F."/>
            <person name="Silar P."/>
            <person name="Natvig D.O."/>
            <person name="Lalanne C."/>
            <person name="Gautier V."/>
            <person name="Ament-Velasquez S.L."/>
            <person name="Kruys A."/>
            <person name="Hutchinson M.I."/>
            <person name="Powell A.J."/>
            <person name="Barry K."/>
            <person name="Miller A.N."/>
            <person name="Grigoriev I.V."/>
            <person name="Debuchy R."/>
            <person name="Gladieux P."/>
            <person name="Hiltunen Thoren M."/>
            <person name="Johannesson H."/>
        </authorList>
    </citation>
    <scope>NUCLEOTIDE SEQUENCE</scope>
    <source>
        <strain evidence="6">CBS 359.72</strain>
    </source>
</reference>
<evidence type="ECO:0000256" key="2">
    <source>
        <dbReference type="ARBA" id="ARBA00022692"/>
    </source>
</evidence>
<evidence type="ECO:0000256" key="5">
    <source>
        <dbReference type="SAM" id="Phobius"/>
    </source>
</evidence>
<dbReference type="Gene3D" id="1.20.120.550">
    <property type="entry name" value="Membrane associated eicosanoid/glutathione metabolism-like domain"/>
    <property type="match status" value="1"/>
</dbReference>
<reference evidence="6" key="2">
    <citation type="submission" date="2023-05" db="EMBL/GenBank/DDBJ databases">
        <authorList>
            <consortium name="Lawrence Berkeley National Laboratory"/>
            <person name="Steindorff A."/>
            <person name="Hensen N."/>
            <person name="Bonometti L."/>
            <person name="Westerberg I."/>
            <person name="Brannstrom I.O."/>
            <person name="Guillou S."/>
            <person name="Cros-Aarteil S."/>
            <person name="Calhoun S."/>
            <person name="Haridas S."/>
            <person name="Kuo A."/>
            <person name="Mondo S."/>
            <person name="Pangilinan J."/>
            <person name="Riley R."/>
            <person name="Labutti K."/>
            <person name="Andreopoulos B."/>
            <person name="Lipzen A."/>
            <person name="Chen C."/>
            <person name="Yanf M."/>
            <person name="Daum C."/>
            <person name="Ng V."/>
            <person name="Clum A."/>
            <person name="Ohm R."/>
            <person name="Martin F."/>
            <person name="Silar P."/>
            <person name="Natvig D."/>
            <person name="Lalanne C."/>
            <person name="Gautier V."/>
            <person name="Ament-Velasquez S.L."/>
            <person name="Kruys A."/>
            <person name="Hutchinson M.I."/>
            <person name="Powell A.J."/>
            <person name="Barry K."/>
            <person name="Miller A.N."/>
            <person name="Grigoriev I.V."/>
            <person name="Debuchy R."/>
            <person name="Gladieux P."/>
            <person name="Thoren M.H."/>
            <person name="Johannesson H."/>
        </authorList>
    </citation>
    <scope>NUCLEOTIDE SEQUENCE</scope>
    <source>
        <strain evidence="6">CBS 359.72</strain>
    </source>
</reference>
<keyword evidence="4 5" id="KW-0472">Membrane</keyword>
<dbReference type="SUPFAM" id="SSF161084">
    <property type="entry name" value="MAPEG domain-like"/>
    <property type="match status" value="1"/>
</dbReference>
<dbReference type="InterPro" id="IPR050997">
    <property type="entry name" value="MAPEG"/>
</dbReference>
<dbReference type="InterPro" id="IPR001129">
    <property type="entry name" value="Membr-assoc_MAPEG"/>
</dbReference>
<keyword evidence="2 5" id="KW-0812">Transmembrane</keyword>
<name>A0AAN7HSN7_9PEZI</name>
<evidence type="ECO:0000256" key="4">
    <source>
        <dbReference type="ARBA" id="ARBA00023136"/>
    </source>
</evidence>
<proteinExistence type="predicted"/>
<evidence type="ECO:0000313" key="6">
    <source>
        <dbReference type="EMBL" id="KAK4250190.1"/>
    </source>
</evidence>
<dbReference type="Proteomes" id="UP001303647">
    <property type="component" value="Unassembled WGS sequence"/>
</dbReference>
<dbReference type="GO" id="GO:0005783">
    <property type="term" value="C:endoplasmic reticulum"/>
    <property type="evidence" value="ECO:0007669"/>
    <property type="project" value="TreeGrafter"/>
</dbReference>
<dbReference type="InterPro" id="IPR023352">
    <property type="entry name" value="MAPEG-like_dom_sf"/>
</dbReference>